<name>A0A023B908_GRENI</name>
<sequence>MSTSLNSLGSNSGGYLDRNQLSVFRTEICKAKAATSFCVLKENCCDSHCLSWHRRNPFLYPYRPLLCPNTRFWTEAKRMKVRTWCKRGRLCLFAHTKEEQMYHPLVYKTQVCRDYPRCDKPYCPFAHGLHELRDPEQIDIPLLQGPEIVEDHVAQIIGEDRILNEFLKAAKDREQLLSAAKNIPATAPSTAENAGVVLLDNDKIAVGVGGHCLSPFGILAIELETLSIN</sequence>
<evidence type="ECO:0000256" key="1">
    <source>
        <dbReference type="ARBA" id="ARBA00022723"/>
    </source>
</evidence>
<dbReference type="EMBL" id="AFNH02000415">
    <property type="protein sequence ID" value="EZG70714.1"/>
    <property type="molecule type" value="Genomic_DNA"/>
</dbReference>
<dbReference type="PANTHER" id="PTHR14493">
    <property type="entry name" value="UNKEMPT FAMILY MEMBER"/>
    <property type="match status" value="1"/>
</dbReference>
<evidence type="ECO:0000313" key="4">
    <source>
        <dbReference type="EMBL" id="EZG70714.1"/>
    </source>
</evidence>
<accession>A0A023B908</accession>
<reference evidence="4" key="1">
    <citation type="submission" date="2013-12" db="EMBL/GenBank/DDBJ databases">
        <authorList>
            <person name="Omoto C.K."/>
            <person name="Sibley D."/>
            <person name="Venepally P."/>
            <person name="Hadjithomas M."/>
            <person name="Karamycheva S."/>
            <person name="Brunk B."/>
            <person name="Roos D."/>
            <person name="Caler E."/>
            <person name="Lorenzi H."/>
        </authorList>
    </citation>
    <scope>NUCLEOTIDE SEQUENCE</scope>
</reference>
<proteinExistence type="predicted"/>
<gene>
    <name evidence="4" type="ORF">GNI_054300</name>
</gene>
<dbReference type="InterPro" id="IPR045234">
    <property type="entry name" value="Unkempt-like"/>
</dbReference>
<dbReference type="GO" id="GO:0008270">
    <property type="term" value="F:zinc ion binding"/>
    <property type="evidence" value="ECO:0007669"/>
    <property type="project" value="UniProtKB-KW"/>
</dbReference>
<dbReference type="GeneID" id="22911991"/>
<comment type="caution">
    <text evidence="4">The sequence shown here is derived from an EMBL/GenBank/DDBJ whole genome shotgun (WGS) entry which is preliminary data.</text>
</comment>
<keyword evidence="1" id="KW-0479">Metal-binding</keyword>
<dbReference type="Gene3D" id="3.30.1370.210">
    <property type="match status" value="1"/>
</dbReference>
<dbReference type="OMA" id="RTEICKA"/>
<evidence type="ECO:0008006" key="6">
    <source>
        <dbReference type="Google" id="ProtNLM"/>
    </source>
</evidence>
<dbReference type="Proteomes" id="UP000019763">
    <property type="component" value="Unassembled WGS sequence"/>
</dbReference>
<organism evidence="4 5">
    <name type="scientific">Gregarina niphandrodes</name>
    <name type="common">Septate eugregarine</name>
    <dbReference type="NCBI Taxonomy" id="110365"/>
    <lineage>
        <taxon>Eukaryota</taxon>
        <taxon>Sar</taxon>
        <taxon>Alveolata</taxon>
        <taxon>Apicomplexa</taxon>
        <taxon>Conoidasida</taxon>
        <taxon>Gregarinasina</taxon>
        <taxon>Eugregarinorida</taxon>
        <taxon>Gregarinidae</taxon>
        <taxon>Gregarina</taxon>
    </lineage>
</organism>
<evidence type="ECO:0000256" key="2">
    <source>
        <dbReference type="ARBA" id="ARBA00022771"/>
    </source>
</evidence>
<dbReference type="eggNOG" id="KOG1595">
    <property type="taxonomic scope" value="Eukaryota"/>
</dbReference>
<evidence type="ECO:0000256" key="3">
    <source>
        <dbReference type="ARBA" id="ARBA00022833"/>
    </source>
</evidence>
<dbReference type="OrthoDB" id="20534at2759"/>
<keyword evidence="3" id="KW-0862">Zinc</keyword>
<evidence type="ECO:0000313" key="5">
    <source>
        <dbReference type="Proteomes" id="UP000019763"/>
    </source>
</evidence>
<dbReference type="PANTHER" id="PTHR14493:SF50">
    <property type="entry name" value="RING FINGER PROTEIN UNKEMPT"/>
    <property type="match status" value="1"/>
</dbReference>
<keyword evidence="2" id="KW-0863">Zinc-finger</keyword>
<dbReference type="RefSeq" id="XP_011129869.1">
    <property type="nucleotide sequence ID" value="XM_011131567.1"/>
</dbReference>
<keyword evidence="5" id="KW-1185">Reference proteome</keyword>
<protein>
    <recommendedName>
        <fullName evidence="6">Zinc finger protein</fullName>
    </recommendedName>
</protein>
<dbReference type="VEuPathDB" id="CryptoDB:GNI_054300"/>
<dbReference type="AlphaFoldDB" id="A0A023B908"/>